<organism evidence="1 2">
    <name type="scientific">Capnocytophaga felis</name>
    <dbReference type="NCBI Taxonomy" id="2267611"/>
    <lineage>
        <taxon>Bacteria</taxon>
        <taxon>Pseudomonadati</taxon>
        <taxon>Bacteroidota</taxon>
        <taxon>Flavobacteriia</taxon>
        <taxon>Flavobacteriales</taxon>
        <taxon>Flavobacteriaceae</taxon>
        <taxon>Capnocytophaga</taxon>
    </lineage>
</organism>
<comment type="caution">
    <text evidence="1">The sequence shown here is derived from an EMBL/GenBank/DDBJ whole genome shotgun (WGS) entry which is preliminary data.</text>
</comment>
<dbReference type="AlphaFoldDB" id="A0A5M4B6R8"/>
<name>A0A5M4B6R8_9FLAO</name>
<keyword evidence="2" id="KW-1185">Reference proteome</keyword>
<gene>
    <name evidence="1" type="ORF">RCZ01_03520</name>
</gene>
<sequence>MTLFTISIVVLACSKTEEQNVQNEVNTIENLLSSDLLKQIEVSNKAQHQLMLQSVEELKEEGDVVTIDQINDRIKENGVAFKSSGIYQEFENTTSVETLQKYIKLFSERLIRLGDTISDDALPEQVLSLYDKEKDLFIEEILTNQTLLKDEKRDIIVYLSISNARLITQLSVYEDVQTLLTGQVETKFFGRAWRWIKKQWNSIVNTCAFGIVGTVVGGVSYYTGVGAVVGTGLLKAGLPRLGYCFNRR</sequence>
<accession>A0A5M4B6R8</accession>
<proteinExistence type="predicted"/>
<protein>
    <submittedName>
        <fullName evidence="1">Uncharacterized protein</fullName>
    </submittedName>
</protein>
<dbReference type="EMBL" id="BLBC01000005">
    <property type="protein sequence ID" value="GET45050.1"/>
    <property type="molecule type" value="Genomic_DNA"/>
</dbReference>
<evidence type="ECO:0000313" key="2">
    <source>
        <dbReference type="Proteomes" id="UP000398217"/>
    </source>
</evidence>
<dbReference type="Proteomes" id="UP000398217">
    <property type="component" value="Unassembled WGS sequence"/>
</dbReference>
<evidence type="ECO:0000313" key="1">
    <source>
        <dbReference type="EMBL" id="GET45050.1"/>
    </source>
</evidence>
<dbReference type="RefSeq" id="WP_155283749.1">
    <property type="nucleotide sequence ID" value="NZ_BLBC01000005.1"/>
</dbReference>
<reference evidence="2" key="1">
    <citation type="journal article" date="2020" name="Int. J. Syst. Evol. Microbiol.">
        <title>Capnocytophaga felis sp. nov. isolated from the feline oral cavity.</title>
        <authorList>
            <person name="Suzuki M."/>
            <person name="Umeda K."/>
            <person name="Kimura M."/>
            <person name="Imaoka K."/>
            <person name="Morikawa S."/>
            <person name="Maeda K."/>
        </authorList>
    </citation>
    <scope>NUCLEOTIDE SEQUENCE [LARGE SCALE GENOMIC DNA]</scope>
    <source>
        <strain evidence="2">KC07070</strain>
    </source>
</reference>